<accession>A0A0W8I6E7</accession>
<comment type="caution">
    <text evidence="2">The sequence shown here is derived from an EMBL/GenBank/DDBJ whole genome shotgun (WGS) entry which is preliminary data.</text>
</comment>
<organism evidence="2 3">
    <name type="scientific">Kocuria rosea subsp. polaris</name>
    <dbReference type="NCBI Taxonomy" id="136273"/>
    <lineage>
        <taxon>Bacteria</taxon>
        <taxon>Bacillati</taxon>
        <taxon>Actinomycetota</taxon>
        <taxon>Actinomycetes</taxon>
        <taxon>Micrococcales</taxon>
        <taxon>Micrococcaceae</taxon>
        <taxon>Kocuria</taxon>
    </lineage>
</organism>
<feature type="transmembrane region" description="Helical" evidence="1">
    <location>
        <begin position="37"/>
        <end position="57"/>
    </location>
</feature>
<evidence type="ECO:0000256" key="1">
    <source>
        <dbReference type="SAM" id="Phobius"/>
    </source>
</evidence>
<dbReference type="OrthoDB" id="9998846at2"/>
<keyword evidence="1" id="KW-0472">Membrane</keyword>
<sequence length="93" mass="9726">MAGALIAVTTGVGGSAAVVAAAGLWLSVKVDQMPDPASMALLVAGVVLLAIGFVANFEHQSRLWTARMEAQLQERRRELQSLGITPGHSTQTQ</sequence>
<keyword evidence="1" id="KW-1133">Transmembrane helix</keyword>
<reference evidence="3" key="1">
    <citation type="submission" date="2015-12" db="EMBL/GenBank/DDBJ databases">
        <authorList>
            <person name="Nair G.R."/>
            <person name="Kaur G."/>
            <person name="Mayilraj S."/>
        </authorList>
    </citation>
    <scope>NUCLEOTIDE SEQUENCE [LARGE SCALE GENOMIC DNA]</scope>
    <source>
        <strain evidence="3">CD08_4</strain>
    </source>
</reference>
<dbReference type="RefSeq" id="WP_058874862.1">
    <property type="nucleotide sequence ID" value="NZ_LQBK01000037.1"/>
</dbReference>
<protein>
    <submittedName>
        <fullName evidence="2">Uncharacterized protein</fullName>
    </submittedName>
</protein>
<dbReference type="EMBL" id="LQBK01000037">
    <property type="protein sequence ID" value="KUG53840.1"/>
    <property type="molecule type" value="Genomic_DNA"/>
</dbReference>
<keyword evidence="1" id="KW-0812">Transmembrane</keyword>
<name>A0A0W8I6E7_KOCRO</name>
<gene>
    <name evidence="2" type="ORF">AVL61_14990</name>
</gene>
<evidence type="ECO:0000313" key="3">
    <source>
        <dbReference type="Proteomes" id="UP000053512"/>
    </source>
</evidence>
<evidence type="ECO:0000313" key="2">
    <source>
        <dbReference type="EMBL" id="KUG53840.1"/>
    </source>
</evidence>
<proteinExistence type="predicted"/>
<dbReference type="Proteomes" id="UP000053512">
    <property type="component" value="Unassembled WGS sequence"/>
</dbReference>
<dbReference type="AlphaFoldDB" id="A0A0W8I6E7"/>